<feature type="non-terminal residue" evidence="1">
    <location>
        <position position="1"/>
    </location>
</feature>
<evidence type="ECO:0000313" key="1">
    <source>
        <dbReference type="EMBL" id="KAE8240857.1"/>
    </source>
</evidence>
<name>A0A8T8SI91_9BASI</name>
<proteinExistence type="predicted"/>
<reference evidence="1" key="2">
    <citation type="journal article" date="2019" name="IMA Fungus">
        <title>Genome sequencing and comparison of five Tilletia species to identify candidate genes for the detection of regulated species infecting wheat.</title>
        <authorList>
            <person name="Nguyen H.D.T."/>
            <person name="Sultana T."/>
            <person name="Kesanakurti P."/>
            <person name="Hambleton S."/>
        </authorList>
    </citation>
    <scope>NUCLEOTIDE SEQUENCE</scope>
    <source>
        <strain evidence="1">DAOMC 238032</strain>
    </source>
</reference>
<reference evidence="1" key="1">
    <citation type="submission" date="2016-04" db="EMBL/GenBank/DDBJ databases">
        <authorList>
            <person name="Nguyen H.D."/>
            <person name="Kesanakurti P."/>
            <person name="Cullis J."/>
            <person name="Levesque C.A."/>
            <person name="Hambleton S."/>
        </authorList>
    </citation>
    <scope>NUCLEOTIDE SEQUENCE</scope>
    <source>
        <strain evidence="1">DAOMC 238032</strain>
    </source>
</reference>
<accession>A0A8T8SI91</accession>
<gene>
    <name evidence="1" type="ORF">A4X03_0g8288</name>
</gene>
<organism evidence="1 2">
    <name type="scientific">Tilletia caries</name>
    <name type="common">wheat bunt fungus</name>
    <dbReference type="NCBI Taxonomy" id="13290"/>
    <lineage>
        <taxon>Eukaryota</taxon>
        <taxon>Fungi</taxon>
        <taxon>Dikarya</taxon>
        <taxon>Basidiomycota</taxon>
        <taxon>Ustilaginomycotina</taxon>
        <taxon>Exobasidiomycetes</taxon>
        <taxon>Tilletiales</taxon>
        <taxon>Tilletiaceae</taxon>
        <taxon>Tilletia</taxon>
    </lineage>
</organism>
<comment type="caution">
    <text evidence="1">The sequence shown here is derived from an EMBL/GenBank/DDBJ whole genome shotgun (WGS) entry which is preliminary data.</text>
</comment>
<dbReference type="AlphaFoldDB" id="A0A8T8SI91"/>
<evidence type="ECO:0000313" key="2">
    <source>
        <dbReference type="Proteomes" id="UP000077671"/>
    </source>
</evidence>
<protein>
    <submittedName>
        <fullName evidence="1">Uncharacterized protein</fullName>
    </submittedName>
</protein>
<sequence length="329" mass="35839">MPLKKSRTNPSTAVLAFSSDDENVDGLNRAQPRGRDVLSPAPSACESFYSELAEHPSVMTAARKRKLNNKTTHELNAFAGLSREAMTPDDQLGDDVEDGGHVSAQRPAPSISMAIEQHSILLSIMESVRALEAKMTRMQAQIDDINSKLPVLVAFLVVDNTVSHDGKTNIDAAVKAAFWSANCPAYSHFSNAIEEVVFELILKKNEILGANGAQLMDENNKAGRDAVRRAIKVSIDNTRFSVKDSLHAAGGGDDGGDKVLLKEFVEDVLIANRNLKLTWGLIYRAAMLLACAIRFPPKVKGQWNKAFWEKIDPTIADLVDKAQGSASQK</sequence>
<dbReference type="Proteomes" id="UP000077671">
    <property type="component" value="Unassembled WGS sequence"/>
</dbReference>
<dbReference type="EMBL" id="LWDD02002403">
    <property type="protein sequence ID" value="KAE8240857.1"/>
    <property type="molecule type" value="Genomic_DNA"/>
</dbReference>